<feature type="domain" description="Methyltransferase type 11" evidence="4">
    <location>
        <begin position="47"/>
        <end position="141"/>
    </location>
</feature>
<dbReference type="Proteomes" id="UP000258127">
    <property type="component" value="Chromosome"/>
</dbReference>
<dbReference type="CDD" id="cd02440">
    <property type="entry name" value="AdoMet_MTases"/>
    <property type="match status" value="1"/>
</dbReference>
<dbReference type="PANTHER" id="PTHR43464:SF19">
    <property type="entry name" value="UBIQUINONE BIOSYNTHESIS O-METHYLTRANSFERASE, MITOCHONDRIAL"/>
    <property type="match status" value="1"/>
</dbReference>
<evidence type="ECO:0000256" key="2">
    <source>
        <dbReference type="ARBA" id="ARBA00022679"/>
    </source>
</evidence>
<dbReference type="GO" id="GO:0032259">
    <property type="term" value="P:methylation"/>
    <property type="evidence" value="ECO:0007669"/>
    <property type="project" value="UniProtKB-KW"/>
</dbReference>
<sequence length="243" mass="27072">MTQNIYDTQAFFDGYSQLPRSREGLAGAPEWPSVRALLPDFSGQTVLDLGCGYGWFSRWAIKQGAERVLALDVSEKMLARAASINADARIDYRRGDLENVALPKAAFTLAYSSLALHYVSDLSGLLQRIHDALRPGGKLVFTLEHPIYMASLHPDWIVDGEGRRHWPVDHYQVEGPRETNWLADGVIKQHRTLGTLVNLLIANGFRLDHLNEWGPSPQDLTAHPALVDEVHRPMMLIVAAGRG</sequence>
<proteinExistence type="predicted"/>
<evidence type="ECO:0000256" key="1">
    <source>
        <dbReference type="ARBA" id="ARBA00022603"/>
    </source>
</evidence>
<reference evidence="5 6" key="1">
    <citation type="submission" date="2018-08" db="EMBL/GenBank/DDBJ databases">
        <authorList>
            <person name="Lee Y."/>
            <person name="Kakembo D."/>
        </authorList>
    </citation>
    <scope>NUCLEOTIDE SEQUENCE [LARGE SCALE GENOMIC DNA]</scope>
    <source>
        <strain evidence="5 6">JBCS1880</strain>
    </source>
</reference>
<evidence type="ECO:0000259" key="4">
    <source>
        <dbReference type="Pfam" id="PF08241"/>
    </source>
</evidence>
<keyword evidence="3" id="KW-0949">S-adenosyl-L-methionine</keyword>
<evidence type="ECO:0000313" key="6">
    <source>
        <dbReference type="Proteomes" id="UP000258127"/>
    </source>
</evidence>
<dbReference type="PANTHER" id="PTHR43464">
    <property type="entry name" value="METHYLTRANSFERASE"/>
    <property type="match status" value="1"/>
</dbReference>
<dbReference type="SUPFAM" id="SSF53335">
    <property type="entry name" value="S-adenosyl-L-methionine-dependent methyltransferases"/>
    <property type="match status" value="1"/>
</dbReference>
<dbReference type="GO" id="GO:0008757">
    <property type="term" value="F:S-adenosylmethionine-dependent methyltransferase activity"/>
    <property type="evidence" value="ECO:0007669"/>
    <property type="project" value="InterPro"/>
</dbReference>
<protein>
    <submittedName>
        <fullName evidence="5">Class I SAM-dependent methyltransferase</fullName>
    </submittedName>
</protein>
<dbReference type="InterPro" id="IPR013216">
    <property type="entry name" value="Methyltransf_11"/>
</dbReference>
<dbReference type="Pfam" id="PF08241">
    <property type="entry name" value="Methyltransf_11"/>
    <property type="match status" value="1"/>
</dbReference>
<keyword evidence="1 5" id="KW-0489">Methyltransferase</keyword>
<keyword evidence="2" id="KW-0808">Transferase</keyword>
<dbReference type="Gene3D" id="3.40.50.150">
    <property type="entry name" value="Vaccinia Virus protein VP39"/>
    <property type="match status" value="1"/>
</dbReference>
<name>A0AAI8KBA8_9PSED</name>
<organism evidence="5 6">
    <name type="scientific">Pseudomonas parafulva</name>
    <dbReference type="NCBI Taxonomy" id="157782"/>
    <lineage>
        <taxon>Bacteria</taxon>
        <taxon>Pseudomonadati</taxon>
        <taxon>Pseudomonadota</taxon>
        <taxon>Gammaproteobacteria</taxon>
        <taxon>Pseudomonadales</taxon>
        <taxon>Pseudomonadaceae</taxon>
        <taxon>Pseudomonas</taxon>
    </lineage>
</organism>
<keyword evidence="6" id="KW-1185">Reference proteome</keyword>
<accession>A0AAI8KBA8</accession>
<gene>
    <name evidence="5" type="ORF">DZC75_11370</name>
</gene>
<dbReference type="AlphaFoldDB" id="A0AAI8KBA8"/>
<evidence type="ECO:0000313" key="5">
    <source>
        <dbReference type="EMBL" id="AXO88567.1"/>
    </source>
</evidence>
<dbReference type="InterPro" id="IPR029063">
    <property type="entry name" value="SAM-dependent_MTases_sf"/>
</dbReference>
<evidence type="ECO:0000256" key="3">
    <source>
        <dbReference type="ARBA" id="ARBA00022691"/>
    </source>
</evidence>
<dbReference type="RefSeq" id="WP_116888341.1">
    <property type="nucleotide sequence ID" value="NZ_CP031641.1"/>
</dbReference>
<dbReference type="EMBL" id="CP031641">
    <property type="protein sequence ID" value="AXO88567.1"/>
    <property type="molecule type" value="Genomic_DNA"/>
</dbReference>